<dbReference type="InterPro" id="IPR042228">
    <property type="entry name" value="Dynein_linker_3"/>
</dbReference>
<evidence type="ECO:0000313" key="4">
    <source>
        <dbReference type="EMBL" id="BES98155.1"/>
    </source>
</evidence>
<sequence>MWRRLQTYQSGEELFGLPTTESPELGQIRKELNLLQKLYKLYNDVIDRVSSYYDIPWAEVNIEDINNELMEFQNRCRKLPKGLKEWPAFHALKRTIDEFNDMCPLLELMANKAMKPRHWQRIMEVTKHHFDLESEGFCLKNILAAPLLKYKEDIEDICISAMKEKDIEAKLRQVTNEWSVHELTFMTFNNRGELLLRGDTTAETIGQLEDSLMVLGSLLSNRYNAPFRKQIQQWVSDLSNTNEILERWLLVQNLWVYLEAVFVGGDIAKQLPKEAKRFSKIDKSWQKIMQRAHETPGVVSCCVGDDMLKQLLPHLQEQLELCQKSLSGYLEKKRMMFPRFFFVSDPALLEILGQASDSHTIQNHLLSIFDNTRHVKFHDIEYNKMTAIISSEGETIQLERAVRAEGSVETWLTSLLQSSQASLHGIIRNTFTAINDPNFSLLSFLDKIPAQIGILGIQMIWTRDAEAALVQARSDKKMMPDTNNRFLELLNTLIDQTTRDLTKLERVKFETLITIHVHQRDIFDSLVRLCVRSVNDFEWLKQCRFYFKEDLDKTWVSVTDVTFTYQNEYLGCTDRLVITPLTDRCYITLAQALAMSMGGAPCGPAGTGKTETVKDMGKTLGKYVVVFNCSDQMDYRGLGRIYKGLAQSGTWGCFDEFNRIELPVLSVAAQQVAVVLAAKKEKKKQFYFSDGDLIDMFPEFGIFITMNPGYAGRKELPENLKIQFRTVAMMVPDRQIIIRVKLASCGFLENITLARKFYTLYKLCEEQLSKQGGVEPTPYDNCQIIRVSDYLKSLLNKECEESVRNEQPK</sequence>
<dbReference type="InterPro" id="IPR035699">
    <property type="entry name" value="AAA_6"/>
</dbReference>
<dbReference type="Proteomes" id="UP001307889">
    <property type="component" value="Chromosome 9"/>
</dbReference>
<protein>
    <submittedName>
        <fullName evidence="4">Dynein heavy chain</fullName>
    </submittedName>
</protein>
<evidence type="ECO:0000259" key="2">
    <source>
        <dbReference type="Pfam" id="PF08393"/>
    </source>
</evidence>
<evidence type="ECO:0000313" key="5">
    <source>
        <dbReference type="Proteomes" id="UP001307889"/>
    </source>
</evidence>
<dbReference type="Gene3D" id="1.20.58.1120">
    <property type="match status" value="1"/>
</dbReference>
<dbReference type="Gene3D" id="1.10.287.2620">
    <property type="match status" value="1"/>
</dbReference>
<comment type="similarity">
    <text evidence="1">Belongs to the dynein heavy chain family.</text>
</comment>
<dbReference type="Pfam" id="PF12774">
    <property type="entry name" value="AAA_6"/>
    <property type="match status" value="1"/>
</dbReference>
<evidence type="ECO:0000259" key="3">
    <source>
        <dbReference type="Pfam" id="PF12774"/>
    </source>
</evidence>
<dbReference type="PANTHER" id="PTHR46532:SF4">
    <property type="entry name" value="AAA+ ATPASE DOMAIN-CONTAINING PROTEIN"/>
    <property type="match status" value="1"/>
</dbReference>
<evidence type="ECO:0000256" key="1">
    <source>
        <dbReference type="ARBA" id="ARBA00008887"/>
    </source>
</evidence>
<keyword evidence="5" id="KW-1185">Reference proteome</keyword>
<dbReference type="InterPro" id="IPR026983">
    <property type="entry name" value="DHC"/>
</dbReference>
<accession>A0ABN7B160</accession>
<reference evidence="4 5" key="1">
    <citation type="submission" date="2023-09" db="EMBL/GenBank/DDBJ databases">
        <title>Nesidiocoris tenuis whole genome shotgun sequence.</title>
        <authorList>
            <person name="Shibata T."/>
            <person name="Shimoda M."/>
            <person name="Kobayashi T."/>
            <person name="Uehara T."/>
        </authorList>
    </citation>
    <scope>NUCLEOTIDE SEQUENCE [LARGE SCALE GENOMIC DNA]</scope>
    <source>
        <strain evidence="4 5">Japan</strain>
    </source>
</reference>
<dbReference type="Pfam" id="PF08393">
    <property type="entry name" value="DHC_N2"/>
    <property type="match status" value="1"/>
</dbReference>
<gene>
    <name evidence="4" type="ORF">NTJ_10966</name>
</gene>
<dbReference type="InterPro" id="IPR042222">
    <property type="entry name" value="Dynein_2_N"/>
</dbReference>
<proteinExistence type="inferred from homology"/>
<dbReference type="SUPFAM" id="SSF52540">
    <property type="entry name" value="P-loop containing nucleoside triphosphate hydrolases"/>
    <property type="match status" value="1"/>
</dbReference>
<dbReference type="Gene3D" id="1.20.140.100">
    <property type="entry name" value="Dynein heavy chain, N-terminal domain 2"/>
    <property type="match status" value="1"/>
</dbReference>
<dbReference type="Gene3D" id="3.20.180.20">
    <property type="entry name" value="Dynein heavy chain, N-terminal domain 2"/>
    <property type="match status" value="1"/>
</dbReference>
<dbReference type="InterPro" id="IPR013602">
    <property type="entry name" value="Dynein_heavy_linker"/>
</dbReference>
<dbReference type="InterPro" id="IPR027417">
    <property type="entry name" value="P-loop_NTPase"/>
</dbReference>
<dbReference type="EMBL" id="AP028917">
    <property type="protein sequence ID" value="BES98155.1"/>
    <property type="molecule type" value="Genomic_DNA"/>
</dbReference>
<organism evidence="4 5">
    <name type="scientific">Nesidiocoris tenuis</name>
    <dbReference type="NCBI Taxonomy" id="355587"/>
    <lineage>
        <taxon>Eukaryota</taxon>
        <taxon>Metazoa</taxon>
        <taxon>Ecdysozoa</taxon>
        <taxon>Arthropoda</taxon>
        <taxon>Hexapoda</taxon>
        <taxon>Insecta</taxon>
        <taxon>Pterygota</taxon>
        <taxon>Neoptera</taxon>
        <taxon>Paraneoptera</taxon>
        <taxon>Hemiptera</taxon>
        <taxon>Heteroptera</taxon>
        <taxon>Panheteroptera</taxon>
        <taxon>Cimicomorpha</taxon>
        <taxon>Miridae</taxon>
        <taxon>Dicyphina</taxon>
        <taxon>Nesidiocoris</taxon>
    </lineage>
</organism>
<dbReference type="Gene3D" id="3.40.50.300">
    <property type="entry name" value="P-loop containing nucleotide triphosphate hydrolases"/>
    <property type="match status" value="1"/>
</dbReference>
<dbReference type="InterPro" id="IPR043157">
    <property type="entry name" value="Dynein_AAA1S"/>
</dbReference>
<feature type="domain" description="Dynein heavy chain hydrolytic ATP-binding dynein motor region" evidence="3">
    <location>
        <begin position="565"/>
        <end position="771"/>
    </location>
</feature>
<dbReference type="Gene3D" id="1.10.8.710">
    <property type="match status" value="1"/>
</dbReference>
<name>A0ABN7B160_9HEMI</name>
<feature type="domain" description="Dynein heavy chain linker" evidence="2">
    <location>
        <begin position="26"/>
        <end position="429"/>
    </location>
</feature>
<dbReference type="PANTHER" id="PTHR46532">
    <property type="entry name" value="MALE FERTILITY FACTOR KL5"/>
    <property type="match status" value="1"/>
</dbReference>